<dbReference type="EMBL" id="JAHLQF010000001">
    <property type="protein sequence ID" value="MBU5483216.1"/>
    <property type="molecule type" value="Genomic_DNA"/>
</dbReference>
<comment type="caution">
    <text evidence="2">The sequence shown here is derived from an EMBL/GenBank/DDBJ whole genome shotgun (WGS) entry which is preliminary data.</text>
</comment>
<name>A0ABS6EDE1_9CLOT</name>
<evidence type="ECO:0000313" key="3">
    <source>
        <dbReference type="Proteomes" id="UP000726170"/>
    </source>
</evidence>
<proteinExistence type="predicted"/>
<evidence type="ECO:0000259" key="1">
    <source>
        <dbReference type="Pfam" id="PF12986"/>
    </source>
</evidence>
<organism evidence="2 3">
    <name type="scientific">Clostridium mobile</name>
    <dbReference type="NCBI Taxonomy" id="2841512"/>
    <lineage>
        <taxon>Bacteria</taxon>
        <taxon>Bacillati</taxon>
        <taxon>Bacillota</taxon>
        <taxon>Clostridia</taxon>
        <taxon>Eubacteriales</taxon>
        <taxon>Clostridiaceae</taxon>
        <taxon>Clostridium</taxon>
    </lineage>
</organism>
<dbReference type="RefSeq" id="WP_216437613.1">
    <property type="nucleotide sequence ID" value="NZ_JAHLQF010000001.1"/>
</dbReference>
<feature type="domain" description="DUF3870" evidence="1">
    <location>
        <begin position="8"/>
        <end position="101"/>
    </location>
</feature>
<sequence length="108" mass="12540">MYEENTVYVVGNSKTNTDNAITNRFNSFFIGFVVELDNDTIVDLSCSATIRTTDEFVRSLFVGKKLIEFDSNCEERVKRRYHGSSQRAIIAAYKDAVKKYNEIKLRYF</sequence>
<evidence type="ECO:0000313" key="2">
    <source>
        <dbReference type="EMBL" id="MBU5483216.1"/>
    </source>
</evidence>
<accession>A0ABS6EDE1</accession>
<keyword evidence="3" id="KW-1185">Reference proteome</keyword>
<dbReference type="InterPro" id="IPR024617">
    <property type="entry name" value="DUF3870"/>
</dbReference>
<dbReference type="Pfam" id="PF12986">
    <property type="entry name" value="DUF3870"/>
    <property type="match status" value="1"/>
</dbReference>
<dbReference type="Proteomes" id="UP000726170">
    <property type="component" value="Unassembled WGS sequence"/>
</dbReference>
<reference evidence="2 3" key="1">
    <citation type="submission" date="2021-06" db="EMBL/GenBank/DDBJ databases">
        <authorList>
            <person name="Sun Q."/>
            <person name="Li D."/>
        </authorList>
    </citation>
    <scope>NUCLEOTIDE SEQUENCE [LARGE SCALE GENOMIC DNA]</scope>
    <source>
        <strain evidence="2 3">MSJ-11</strain>
    </source>
</reference>
<protein>
    <submittedName>
        <fullName evidence="2">DUF3870 domain-containing protein</fullName>
    </submittedName>
</protein>
<gene>
    <name evidence="2" type="ORF">KQI86_02680</name>
</gene>